<dbReference type="OrthoDB" id="5875376at2759"/>
<feature type="domain" description="SP-RING-type" evidence="6">
    <location>
        <begin position="607"/>
        <end position="644"/>
    </location>
</feature>
<evidence type="ECO:0000256" key="3">
    <source>
        <dbReference type="ARBA" id="ARBA00022833"/>
    </source>
</evidence>
<keyword evidence="8" id="KW-1185">Reference proteome</keyword>
<protein>
    <submittedName>
        <fullName evidence="7">Zinc finger MIZ domain-containing protein 1</fullName>
    </submittedName>
</protein>
<gene>
    <name evidence="7" type="primary">ZMIZ1</name>
    <name evidence="7" type="ORF">F1559_002472</name>
</gene>
<evidence type="ECO:0000256" key="4">
    <source>
        <dbReference type="PROSITE-ProRule" id="PRU00452"/>
    </source>
</evidence>
<dbReference type="InterPro" id="IPR004181">
    <property type="entry name" value="Znf_MIZ"/>
</dbReference>
<evidence type="ECO:0000256" key="1">
    <source>
        <dbReference type="ARBA" id="ARBA00022723"/>
    </source>
</evidence>
<dbReference type="PROSITE" id="PS51044">
    <property type="entry name" value="ZF_SP_RING"/>
    <property type="match status" value="1"/>
</dbReference>
<organism evidence="7 8">
    <name type="scientific">Cyanidiococcus yangmingshanensis</name>
    <dbReference type="NCBI Taxonomy" id="2690220"/>
    <lineage>
        <taxon>Eukaryota</taxon>
        <taxon>Rhodophyta</taxon>
        <taxon>Bangiophyceae</taxon>
        <taxon>Cyanidiales</taxon>
        <taxon>Cyanidiaceae</taxon>
        <taxon>Cyanidiococcus</taxon>
    </lineage>
</organism>
<keyword evidence="3" id="KW-0862">Zinc</keyword>
<keyword evidence="2 4" id="KW-0863">Zinc-finger</keyword>
<proteinExistence type="predicted"/>
<sequence>MEASVGEFEIRDDFTAEDLLVLTANMSSEGEAVVAQRREAASTNDCFLLGSWPNYGAQEVSGQETPFSRVRHASTVCEGPSTEFEAFGGGVLPLAQQPSRGDHTEPVAGFVPVSHNRGLHRRCFGERNLQNILSLWSRPPVFTSFWLLARMVGYGGTNPAEATQAVLAHQGWSPNESLLRQPETFRKFTKERFVDIAVMLNIQHRRNMNTSTLLNIVLRTIDGLDPCCQELLYSTSEAWFACNRERVEMLCQGANVERRGFTEDALIRPPFTAISWLAAHPSQSQAPPRWTPRRLRSSRFRIVHGELVVADRHILHGRIDQDSEEGSQNIDDLQHSHVVRESLQPVDIHSIGPLDMQESHRREVSQSEEPRQHSRPRVTDPQVEFREFSTSQSRSDVPAWEQESYLDCNRSHQVFLSLVENISFDSREHDFITDRTFCKKLCTGIPESLEFSIPVPIEKMLPKMPNLRTAVVLRCFEVSNKRIASWTCAFPGPCRAWLSLRTTPGIELQSVDVKKSASYVDLTLAVQKMYRKDTSRGVLDRTMSVRLDLAPCLGEGSNSWPHGTYYVLVVQSAHLFSLEFELGRILSRRRPSYERAKALLCPASQVADDDLGIESVRVSLLCPLSRTRIQVPVRVRGTTQLAVL</sequence>
<comment type="caution">
    <text evidence="7">The sequence shown here is derived from an EMBL/GenBank/DDBJ whole genome shotgun (WGS) entry which is preliminary data.</text>
</comment>
<dbReference type="Proteomes" id="UP000530660">
    <property type="component" value="Unassembled WGS sequence"/>
</dbReference>
<evidence type="ECO:0000256" key="2">
    <source>
        <dbReference type="ARBA" id="ARBA00022771"/>
    </source>
</evidence>
<feature type="compositionally biased region" description="Basic and acidic residues" evidence="5">
    <location>
        <begin position="357"/>
        <end position="372"/>
    </location>
</feature>
<keyword evidence="1" id="KW-0479">Metal-binding</keyword>
<accession>A0A7J7ICR8</accession>
<evidence type="ECO:0000256" key="5">
    <source>
        <dbReference type="SAM" id="MobiDB-lite"/>
    </source>
</evidence>
<feature type="region of interest" description="Disordered" evidence="5">
    <location>
        <begin position="351"/>
        <end position="390"/>
    </location>
</feature>
<evidence type="ECO:0000313" key="7">
    <source>
        <dbReference type="EMBL" id="KAF6000903.1"/>
    </source>
</evidence>
<evidence type="ECO:0000259" key="6">
    <source>
        <dbReference type="PROSITE" id="PS51044"/>
    </source>
</evidence>
<dbReference type="AlphaFoldDB" id="A0A7J7ICR8"/>
<reference evidence="7 8" key="1">
    <citation type="journal article" date="2020" name="J. Phycol.">
        <title>Comparative genome analysis reveals Cyanidiococcus gen. nov., a new extremophilic red algal genus sister to Cyanidioschyzon (Cyanidioschyzonaceae, Rhodophyta).</title>
        <authorList>
            <person name="Liu S.-L."/>
            <person name="Chiang Y.-R."/>
            <person name="Yoon H.S."/>
            <person name="Fu H.-Y."/>
        </authorList>
    </citation>
    <scope>NUCLEOTIDE SEQUENCE [LARGE SCALE GENOMIC DNA]</scope>
    <source>
        <strain evidence="7 8">THAL066</strain>
    </source>
</reference>
<evidence type="ECO:0000313" key="8">
    <source>
        <dbReference type="Proteomes" id="UP000530660"/>
    </source>
</evidence>
<dbReference type="EMBL" id="VWRR01000017">
    <property type="protein sequence ID" value="KAF6000903.1"/>
    <property type="molecule type" value="Genomic_DNA"/>
</dbReference>
<dbReference type="GO" id="GO:0008270">
    <property type="term" value="F:zinc ion binding"/>
    <property type="evidence" value="ECO:0007669"/>
    <property type="project" value="UniProtKB-KW"/>
</dbReference>
<name>A0A7J7ICR8_9RHOD</name>